<name>A0A2P2QG67_RHIMU</name>
<organism evidence="2">
    <name type="scientific">Rhizophora mucronata</name>
    <name type="common">Asiatic mangrove</name>
    <dbReference type="NCBI Taxonomy" id="61149"/>
    <lineage>
        <taxon>Eukaryota</taxon>
        <taxon>Viridiplantae</taxon>
        <taxon>Streptophyta</taxon>
        <taxon>Embryophyta</taxon>
        <taxon>Tracheophyta</taxon>
        <taxon>Spermatophyta</taxon>
        <taxon>Magnoliopsida</taxon>
        <taxon>eudicotyledons</taxon>
        <taxon>Gunneridae</taxon>
        <taxon>Pentapetalae</taxon>
        <taxon>rosids</taxon>
        <taxon>fabids</taxon>
        <taxon>Malpighiales</taxon>
        <taxon>Rhizophoraceae</taxon>
        <taxon>Rhizophora</taxon>
    </lineage>
</organism>
<keyword evidence="1" id="KW-0472">Membrane</keyword>
<proteinExistence type="predicted"/>
<dbReference type="EMBL" id="GGEC01085452">
    <property type="protein sequence ID" value="MBX65936.1"/>
    <property type="molecule type" value="Transcribed_RNA"/>
</dbReference>
<reference evidence="2" key="1">
    <citation type="submission" date="2018-02" db="EMBL/GenBank/DDBJ databases">
        <title>Rhizophora mucronata_Transcriptome.</title>
        <authorList>
            <person name="Meera S.P."/>
            <person name="Sreeshan A."/>
            <person name="Augustine A."/>
        </authorList>
    </citation>
    <scope>NUCLEOTIDE SEQUENCE</scope>
    <source>
        <tissue evidence="2">Leaf</tissue>
    </source>
</reference>
<evidence type="ECO:0000256" key="1">
    <source>
        <dbReference type="SAM" id="Phobius"/>
    </source>
</evidence>
<dbReference type="AlphaFoldDB" id="A0A2P2QG67"/>
<protein>
    <submittedName>
        <fullName evidence="2">Uncharacterized protein</fullName>
    </submittedName>
</protein>
<feature type="transmembrane region" description="Helical" evidence="1">
    <location>
        <begin position="12"/>
        <end position="33"/>
    </location>
</feature>
<keyword evidence="1" id="KW-0812">Transmembrane</keyword>
<evidence type="ECO:0000313" key="2">
    <source>
        <dbReference type="EMBL" id="MBX65936.1"/>
    </source>
</evidence>
<sequence>MGEQKDLRCFDLSYLTACIIRSYVVTFLIWHWMKVKNLGHL</sequence>
<accession>A0A2P2QG67</accession>
<keyword evidence="1" id="KW-1133">Transmembrane helix</keyword>